<feature type="transmembrane region" description="Helical" evidence="6">
    <location>
        <begin position="288"/>
        <end position="310"/>
    </location>
</feature>
<dbReference type="Proteomes" id="UP001209878">
    <property type="component" value="Unassembled WGS sequence"/>
</dbReference>
<comment type="similarity">
    <text evidence="2">Belongs to the nucleobase:cation symporter-2 (NCS2) (TC 2.A.40) family.</text>
</comment>
<feature type="transmembrane region" description="Helical" evidence="6">
    <location>
        <begin position="406"/>
        <end position="427"/>
    </location>
</feature>
<feature type="transmembrane region" description="Helical" evidence="6">
    <location>
        <begin position="226"/>
        <end position="248"/>
    </location>
</feature>
<feature type="transmembrane region" description="Helical" evidence="6">
    <location>
        <begin position="19"/>
        <end position="37"/>
    </location>
</feature>
<feature type="transmembrane region" description="Helical" evidence="6">
    <location>
        <begin position="160"/>
        <end position="180"/>
    </location>
</feature>
<keyword evidence="4 6" id="KW-1133">Transmembrane helix</keyword>
<proteinExistence type="inferred from homology"/>
<feature type="transmembrane region" description="Helical" evidence="6">
    <location>
        <begin position="49"/>
        <end position="67"/>
    </location>
</feature>
<feature type="transmembrane region" description="Helical" evidence="6">
    <location>
        <begin position="379"/>
        <end position="400"/>
    </location>
</feature>
<dbReference type="EMBL" id="JAODUO010000961">
    <property type="protein sequence ID" value="KAK2172433.1"/>
    <property type="molecule type" value="Genomic_DNA"/>
</dbReference>
<keyword evidence="8" id="KW-1185">Reference proteome</keyword>
<sequence>MEGYLCCLSHYVAKSVCRVFQQALNSITGCVVTVLIVSENVCAGDNNLLVAQFLSTAVFLAGVATLLQTTLGMRLPIVQGSSFAFIPPIVAMMSTKDWQCPQHVPNHNVTITQYGGNTTTGDAEPWTARIAELSGGLILASLVQVVIGCTGIIGTLMRFIGPLTIIPTVSLIGLSMFHTASNACQSSWIVSMCGVALVCLFSLGLRKVRVRLPTWSRKEGCHTETYPVFQLFAPAFAISVCWLLAHILTITNFFPDDPSHPNYKARTDSKLSTIGKASWLYLPYPGQFGWPTFGAGAFVGMLAATISSIVESIGDYYATARICALPPPPKHTINRGIAIEGLASVMSGFFGVCHGTTSYSGVIGFIGVTGMAARFTWQVLGVLFIVCGLFGKVGAVLTIIPEPVIGALIVVGLGMVITVALSNVHLIDMRVPRNLMILGIAMMLGMMLPPWVKGHPGVIKTGVAGLDQVLTVLLTTAMFVGGFVGCVLDNTVPGDLDTRGITAFAGHVCAHDGSVAAARVSKAYDMKFLSTRLAKHKFCTHVPFLPTYTGTMTLPKCRMPSTKKNNQYTVDS</sequence>
<evidence type="ECO:0000256" key="3">
    <source>
        <dbReference type="ARBA" id="ARBA00022692"/>
    </source>
</evidence>
<keyword evidence="5 6" id="KW-0472">Membrane</keyword>
<evidence type="ECO:0008006" key="9">
    <source>
        <dbReference type="Google" id="ProtNLM"/>
    </source>
</evidence>
<keyword evidence="3 6" id="KW-0812">Transmembrane</keyword>
<dbReference type="GO" id="GO:0016020">
    <property type="term" value="C:membrane"/>
    <property type="evidence" value="ECO:0007669"/>
    <property type="project" value="UniProtKB-SubCell"/>
</dbReference>
<evidence type="ECO:0000256" key="5">
    <source>
        <dbReference type="ARBA" id="ARBA00023136"/>
    </source>
</evidence>
<dbReference type="InterPro" id="IPR006043">
    <property type="entry name" value="NCS2"/>
</dbReference>
<evidence type="ECO:0000256" key="2">
    <source>
        <dbReference type="ARBA" id="ARBA00008821"/>
    </source>
</evidence>
<gene>
    <name evidence="7" type="ORF">NP493_959g01036</name>
</gene>
<name>A0AAD9NL02_RIDPI</name>
<accession>A0AAD9NL02</accession>
<evidence type="ECO:0000256" key="4">
    <source>
        <dbReference type="ARBA" id="ARBA00022989"/>
    </source>
</evidence>
<feature type="transmembrane region" description="Helical" evidence="6">
    <location>
        <begin position="472"/>
        <end position="492"/>
    </location>
</feature>
<evidence type="ECO:0000256" key="1">
    <source>
        <dbReference type="ARBA" id="ARBA00004141"/>
    </source>
</evidence>
<feature type="transmembrane region" description="Helical" evidence="6">
    <location>
        <begin position="434"/>
        <end position="452"/>
    </location>
</feature>
<evidence type="ECO:0000313" key="7">
    <source>
        <dbReference type="EMBL" id="KAK2172433.1"/>
    </source>
</evidence>
<feature type="transmembrane region" description="Helical" evidence="6">
    <location>
        <begin position="186"/>
        <end position="205"/>
    </location>
</feature>
<dbReference type="GO" id="GO:0022857">
    <property type="term" value="F:transmembrane transporter activity"/>
    <property type="evidence" value="ECO:0007669"/>
    <property type="project" value="InterPro"/>
</dbReference>
<comment type="caution">
    <text evidence="7">The sequence shown here is derived from an EMBL/GenBank/DDBJ whole genome shotgun (WGS) entry which is preliminary data.</text>
</comment>
<organism evidence="7 8">
    <name type="scientific">Ridgeia piscesae</name>
    <name type="common">Tubeworm</name>
    <dbReference type="NCBI Taxonomy" id="27915"/>
    <lineage>
        <taxon>Eukaryota</taxon>
        <taxon>Metazoa</taxon>
        <taxon>Spiralia</taxon>
        <taxon>Lophotrochozoa</taxon>
        <taxon>Annelida</taxon>
        <taxon>Polychaeta</taxon>
        <taxon>Sedentaria</taxon>
        <taxon>Canalipalpata</taxon>
        <taxon>Sabellida</taxon>
        <taxon>Siboglinidae</taxon>
        <taxon>Ridgeia</taxon>
    </lineage>
</organism>
<protein>
    <recommendedName>
        <fullName evidence="9">Solute carrier family 23 member 2</fullName>
    </recommendedName>
</protein>
<evidence type="ECO:0000313" key="8">
    <source>
        <dbReference type="Proteomes" id="UP001209878"/>
    </source>
</evidence>
<reference evidence="7" key="1">
    <citation type="journal article" date="2023" name="Mol. Biol. Evol.">
        <title>Third-Generation Sequencing Reveals the Adaptive Role of the Epigenome in Three Deep-Sea Polychaetes.</title>
        <authorList>
            <person name="Perez M."/>
            <person name="Aroh O."/>
            <person name="Sun Y."/>
            <person name="Lan Y."/>
            <person name="Juniper S.K."/>
            <person name="Young C.R."/>
            <person name="Angers B."/>
            <person name="Qian P.Y."/>
        </authorList>
    </citation>
    <scope>NUCLEOTIDE SEQUENCE</scope>
    <source>
        <strain evidence="7">R07B-5</strain>
    </source>
</reference>
<evidence type="ECO:0000256" key="6">
    <source>
        <dbReference type="SAM" id="Phobius"/>
    </source>
</evidence>
<dbReference type="Pfam" id="PF00860">
    <property type="entry name" value="Xan_ur_permease"/>
    <property type="match status" value="1"/>
</dbReference>
<dbReference type="PANTHER" id="PTHR11119">
    <property type="entry name" value="XANTHINE-URACIL / VITAMIN C PERMEASE FAMILY MEMBER"/>
    <property type="match status" value="1"/>
</dbReference>
<dbReference type="AlphaFoldDB" id="A0AAD9NL02"/>
<comment type="subcellular location">
    <subcellularLocation>
        <location evidence="1">Membrane</location>
        <topology evidence="1">Multi-pass membrane protein</topology>
    </subcellularLocation>
</comment>
<feature type="transmembrane region" description="Helical" evidence="6">
    <location>
        <begin position="133"/>
        <end position="153"/>
    </location>
</feature>